<sequence>MCPISYAQPVTHQITWVDNGALVNETLGHTPHCGQPHPHPSLVHTNRFRARASLRIADNHDGTHHWRTPMKSPGEITRRAATCQLGATEVAGTAATTMPTAGRKSSTGRRVRPRTPTDSTSTTRPTTHPQQPETGSDSALRTTPYTPTIGAHQPIPCPGHTPHCGQPRRHPSLAHTHEIPRRNHPAGRDLPTRGRIGCGDSTRSHDDADSGAKVEYRTSSTPAYTDGLDLHYSTNNAPTKTWARARLRIADNCACTNNGYPPTKAWAPPEPALRTTTTGPIIGPRTRMLSPALPAPVPHEPASDRSIAPTEFSTPGNRGARAPRGSSWIAPRARLSCGRALAWTTGPGGSTSGPR</sequence>
<keyword evidence="3" id="KW-1185">Reference proteome</keyword>
<organism evidence="2 3">
    <name type="scientific">Corynebacterium ihumii</name>
    <dbReference type="NCBI Taxonomy" id="1232427"/>
    <lineage>
        <taxon>Bacteria</taxon>
        <taxon>Bacillati</taxon>
        <taxon>Actinomycetota</taxon>
        <taxon>Actinomycetes</taxon>
        <taxon>Mycobacteriales</taxon>
        <taxon>Corynebacteriaceae</taxon>
        <taxon>Corynebacterium</taxon>
    </lineage>
</organism>
<dbReference type="EMBL" id="CP063190">
    <property type="protein sequence ID" value="WCZ34079.1"/>
    <property type="molecule type" value="Genomic_DNA"/>
</dbReference>
<accession>A0ABY7UDU8</accession>
<reference evidence="2 3" key="1">
    <citation type="submission" date="2020-10" db="EMBL/GenBank/DDBJ databases">
        <title>Complete genome sequence of Corynebacterium ihumii DSM 45751.</title>
        <authorList>
            <person name="Ruckert C."/>
            <person name="Albersmeier A."/>
            <person name="Busche T."/>
            <person name="Jaenicke S."/>
            <person name="Winkler A."/>
            <person name="Friethjonsson O.H."/>
            <person name="Hreggviethsson G.O."/>
            <person name="Lambert C."/>
            <person name="Badcock D."/>
            <person name="Bernaerts K."/>
            <person name="Anne J."/>
            <person name="Economou A."/>
            <person name="Kalinowski J."/>
        </authorList>
    </citation>
    <scope>NUCLEOTIDE SEQUENCE [LARGE SCALE GENOMIC DNA]</scope>
    <source>
        <strain evidence="2 3">DSM 45751</strain>
    </source>
</reference>
<evidence type="ECO:0000256" key="1">
    <source>
        <dbReference type="SAM" id="MobiDB-lite"/>
    </source>
</evidence>
<protein>
    <submittedName>
        <fullName evidence="2">Uncharacterized protein</fullName>
    </submittedName>
</protein>
<proteinExistence type="predicted"/>
<dbReference type="Proteomes" id="UP001220577">
    <property type="component" value="Chromosome"/>
</dbReference>
<feature type="region of interest" description="Disordered" evidence="1">
    <location>
        <begin position="292"/>
        <end position="329"/>
    </location>
</feature>
<gene>
    <name evidence="2" type="ORF">CIHUM_03210</name>
</gene>
<feature type="compositionally biased region" description="Basic and acidic residues" evidence="1">
    <location>
        <begin position="175"/>
        <end position="192"/>
    </location>
</feature>
<feature type="region of interest" description="Disordered" evidence="1">
    <location>
        <begin position="89"/>
        <end position="213"/>
    </location>
</feature>
<evidence type="ECO:0000313" key="2">
    <source>
        <dbReference type="EMBL" id="WCZ34079.1"/>
    </source>
</evidence>
<feature type="compositionally biased region" description="Low complexity" evidence="1">
    <location>
        <begin position="89"/>
        <end position="102"/>
    </location>
</feature>
<evidence type="ECO:0000313" key="3">
    <source>
        <dbReference type="Proteomes" id="UP001220577"/>
    </source>
</evidence>
<feature type="compositionally biased region" description="Polar residues" evidence="1">
    <location>
        <begin position="135"/>
        <end position="146"/>
    </location>
</feature>
<feature type="compositionally biased region" description="Low complexity" evidence="1">
    <location>
        <begin position="114"/>
        <end position="134"/>
    </location>
</feature>
<feature type="compositionally biased region" description="Basic and acidic residues" evidence="1">
    <location>
        <begin position="202"/>
        <end position="213"/>
    </location>
</feature>
<name>A0ABY7UDU8_9CORY</name>